<dbReference type="EMBL" id="PP819608">
    <property type="protein sequence ID" value="XCD09736.1"/>
    <property type="molecule type" value="Genomic_DNA"/>
</dbReference>
<reference evidence="1" key="1">
    <citation type="submission" date="2024-05" db="EMBL/GenBank/DDBJ databases">
        <authorList>
            <person name="Herbig A.F."/>
            <person name="Pendergrass E.L."/>
        </authorList>
    </citation>
    <scope>NUCLEOTIDE SEQUENCE</scope>
</reference>
<proteinExistence type="predicted"/>
<protein>
    <submittedName>
        <fullName evidence="1">Uncharacterized protein</fullName>
    </submittedName>
</protein>
<accession>A0AAU8BF15</accession>
<evidence type="ECO:0000313" key="1">
    <source>
        <dbReference type="EMBL" id="XCD09736.1"/>
    </source>
</evidence>
<sequence>MGRIISYDGSVSVEEIQEKLKQEQEYKKYYESAIPELENLADMAKQEPTKQLMNNTLRRAKVDYNLYKKAVLDLTSLLERIQNGEKVTYGQFLRAGTVTPKTFGELRGSL</sequence>
<organism evidence="1">
    <name type="scientific">Bacillus phage Adastra</name>
    <dbReference type="NCBI Taxonomy" id="3143958"/>
    <lineage>
        <taxon>Viruses</taxon>
        <taxon>Duplodnaviria</taxon>
        <taxon>Heunggongvirae</taxon>
        <taxon>Uroviricota</taxon>
        <taxon>Caudoviricetes</taxon>
        <taxon>Herelleviridae</taxon>
        <taxon>Spounavirinae</taxon>
        <taxon>Okubovirus</taxon>
    </lineage>
</organism>
<name>A0AAU8BF15_9CAUD</name>
<gene>
    <name evidence="1" type="ORF">Adastra191</name>
</gene>